<dbReference type="Gene3D" id="1.10.238.10">
    <property type="entry name" value="EF-hand"/>
    <property type="match status" value="1"/>
</dbReference>
<dbReference type="InterPro" id="IPR013787">
    <property type="entry name" value="S100_Ca-bd_sub"/>
</dbReference>
<accession>A0A8D2MY02</accession>
<dbReference type="AlphaFoldDB" id="A0A8D2MY02"/>
<sequence>SMWNCTLEKALQTVVDLFHQYSIRQGEIDLLSMNDFTTLLKEQAPSFLQTCVSARGTNPWGWGSGAPGGRGVSVTPSLGSPLQFVVVGSESDRHCPNCNLKFFWFLQCPIQRFHVCGAGK</sequence>
<dbReference type="Proteomes" id="UP000694413">
    <property type="component" value="Unassembled WGS sequence"/>
</dbReference>
<protein>
    <recommendedName>
        <fullName evidence="1">S100/CaBP-9k-type calcium binding subdomain domain-containing protein</fullName>
    </recommendedName>
</protein>
<feature type="domain" description="S100/CaBP-9k-type calcium binding subdomain" evidence="1">
    <location>
        <begin position="7"/>
        <end position="49"/>
    </location>
</feature>
<evidence type="ECO:0000313" key="2">
    <source>
        <dbReference type="Ensembl" id="ENSZALP00000014445.1"/>
    </source>
</evidence>
<dbReference type="SMART" id="SM01394">
    <property type="entry name" value="S_100"/>
    <property type="match status" value="1"/>
</dbReference>
<evidence type="ECO:0000313" key="3">
    <source>
        <dbReference type="Proteomes" id="UP000694413"/>
    </source>
</evidence>
<evidence type="ECO:0000259" key="1">
    <source>
        <dbReference type="SMART" id="SM01394"/>
    </source>
</evidence>
<organism evidence="2 3">
    <name type="scientific">Zonotrichia albicollis</name>
    <name type="common">White-throated sparrow</name>
    <name type="synonym">Fringilla albicollis</name>
    <dbReference type="NCBI Taxonomy" id="44394"/>
    <lineage>
        <taxon>Eukaryota</taxon>
        <taxon>Metazoa</taxon>
        <taxon>Chordata</taxon>
        <taxon>Craniata</taxon>
        <taxon>Vertebrata</taxon>
        <taxon>Euteleostomi</taxon>
        <taxon>Archelosauria</taxon>
        <taxon>Archosauria</taxon>
        <taxon>Dinosauria</taxon>
        <taxon>Saurischia</taxon>
        <taxon>Theropoda</taxon>
        <taxon>Coelurosauria</taxon>
        <taxon>Aves</taxon>
        <taxon>Neognathae</taxon>
        <taxon>Neoaves</taxon>
        <taxon>Telluraves</taxon>
        <taxon>Australaves</taxon>
        <taxon>Passeriformes</taxon>
        <taxon>Passerellidae</taxon>
        <taxon>Zonotrichia</taxon>
    </lineage>
</organism>
<reference evidence="2" key="2">
    <citation type="submission" date="2025-09" db="UniProtKB">
        <authorList>
            <consortium name="Ensembl"/>
        </authorList>
    </citation>
    <scope>IDENTIFICATION</scope>
</reference>
<dbReference type="Pfam" id="PF01023">
    <property type="entry name" value="S_100"/>
    <property type="match status" value="1"/>
</dbReference>
<proteinExistence type="predicted"/>
<name>A0A8D2MY02_ZONAL</name>
<keyword evidence="3" id="KW-1185">Reference proteome</keyword>
<dbReference type="Ensembl" id="ENSZALT00000019597.1">
    <property type="protein sequence ID" value="ENSZALP00000014445.1"/>
    <property type="gene ID" value="ENSZALG00000011988.1"/>
</dbReference>
<reference evidence="2" key="1">
    <citation type="submission" date="2025-08" db="UniProtKB">
        <authorList>
            <consortium name="Ensembl"/>
        </authorList>
    </citation>
    <scope>IDENTIFICATION</scope>
</reference>